<keyword evidence="3" id="KW-1185">Reference proteome</keyword>
<feature type="region of interest" description="Disordered" evidence="1">
    <location>
        <begin position="346"/>
        <end position="369"/>
    </location>
</feature>
<evidence type="ECO:0000313" key="2">
    <source>
        <dbReference type="EMBL" id="CAH0019537.1"/>
    </source>
</evidence>
<proteinExistence type="predicted"/>
<dbReference type="AlphaFoldDB" id="A0A9N9YJG7"/>
<name>A0A9N9YJG7_9HYPO</name>
<organism evidence="2 3">
    <name type="scientific">Clonostachys rhizophaga</name>
    <dbReference type="NCBI Taxonomy" id="160324"/>
    <lineage>
        <taxon>Eukaryota</taxon>
        <taxon>Fungi</taxon>
        <taxon>Dikarya</taxon>
        <taxon>Ascomycota</taxon>
        <taxon>Pezizomycotina</taxon>
        <taxon>Sordariomycetes</taxon>
        <taxon>Hypocreomycetidae</taxon>
        <taxon>Hypocreales</taxon>
        <taxon>Bionectriaceae</taxon>
        <taxon>Clonostachys</taxon>
    </lineage>
</organism>
<protein>
    <submittedName>
        <fullName evidence="2">Uncharacterized protein</fullName>
    </submittedName>
</protein>
<reference evidence="2" key="1">
    <citation type="submission" date="2021-10" db="EMBL/GenBank/DDBJ databases">
        <authorList>
            <person name="Piombo E."/>
        </authorList>
    </citation>
    <scope>NUCLEOTIDE SEQUENCE</scope>
</reference>
<dbReference type="Proteomes" id="UP000696573">
    <property type="component" value="Unassembled WGS sequence"/>
</dbReference>
<evidence type="ECO:0000256" key="1">
    <source>
        <dbReference type="SAM" id="MobiDB-lite"/>
    </source>
</evidence>
<accession>A0A9N9YJG7</accession>
<dbReference type="OrthoDB" id="4918043at2759"/>
<dbReference type="EMBL" id="CABFNQ020000555">
    <property type="protein sequence ID" value="CAH0019537.1"/>
    <property type="molecule type" value="Genomic_DNA"/>
</dbReference>
<comment type="caution">
    <text evidence="2">The sequence shown here is derived from an EMBL/GenBank/DDBJ whole genome shotgun (WGS) entry which is preliminary data.</text>
</comment>
<gene>
    <name evidence="2" type="ORF">CRHIZ90672A_00010256</name>
</gene>
<sequence>MAIPHLCNEIRLRIVEFCDMETISTLKKVPGFSHLLQTFETSIVKNIYRMSTLAALDEGHSPFVLRYDLSALEKASAGEIKAAKESGRQDYPQAKPVPVHTNTFVGVEELQRRDHDIEVLLRAPSLLIKNPHDGIPHSWPAFPNTNSRSLLQALLKRAMTRCDVLADMEGQAIFEMAGELFWFIGIPDGPQLVRGLTLSRTLKLQKEYLESLSLDSLIEVYFLGTYLAECRHQKTCVPTMDVEYFKREQAFQEAVLRHGSWAMYNEFRGSGGRAKHHGQMRDQITESMVLQPHEDPTRADVWHLDGLRTTLHHMLLLRLGGEDVRKIGGLRTEVYKRIGAMIGAPKAFENPPSLKERPDDVQNVNSEWL</sequence>
<evidence type="ECO:0000313" key="3">
    <source>
        <dbReference type="Proteomes" id="UP000696573"/>
    </source>
</evidence>